<organism evidence="1 2">
    <name type="scientific">Cupriavidus taiwanensis</name>
    <dbReference type="NCBI Taxonomy" id="164546"/>
    <lineage>
        <taxon>Bacteria</taxon>
        <taxon>Pseudomonadati</taxon>
        <taxon>Pseudomonadota</taxon>
        <taxon>Betaproteobacteria</taxon>
        <taxon>Burkholderiales</taxon>
        <taxon>Burkholderiaceae</taxon>
        <taxon>Cupriavidus</taxon>
    </lineage>
</organism>
<reference evidence="1 2" key="1">
    <citation type="submission" date="2018-01" db="EMBL/GenBank/DDBJ databases">
        <authorList>
            <person name="Gaut B.S."/>
            <person name="Morton B.R."/>
            <person name="Clegg M.T."/>
            <person name="Duvall M.R."/>
        </authorList>
    </citation>
    <scope>NUCLEOTIDE SEQUENCE [LARGE SCALE GENOMIC DNA]</scope>
    <source>
        <strain evidence="1">Cupriavidus taiwanensis LMG 19425</strain>
        <plasmid evidence="2">Plasmid iii</plasmid>
    </source>
</reference>
<keyword evidence="1" id="KW-0614">Plasmid</keyword>
<gene>
    <name evidence="1" type="ORF">CT19425_P70032</name>
</gene>
<dbReference type="Proteomes" id="UP000255505">
    <property type="component" value="Plasmid III"/>
</dbReference>
<dbReference type="EMBL" id="LT991978">
    <property type="protein sequence ID" value="SPK77692.1"/>
    <property type="molecule type" value="Genomic_DNA"/>
</dbReference>
<dbReference type="AlphaFoldDB" id="A0A375IWA2"/>
<proteinExistence type="predicted"/>
<protein>
    <submittedName>
        <fullName evidence="1">Uncharacterized protein</fullName>
    </submittedName>
</protein>
<sequence length="40" mass="4582">MRRCGATPIMTSNCKSYLLNSHKCQDSLQIRLALRAKPYL</sequence>
<name>A0A375IWA2_9BURK</name>
<accession>A0A375IWA2</accession>
<evidence type="ECO:0000313" key="1">
    <source>
        <dbReference type="EMBL" id="SPK77692.1"/>
    </source>
</evidence>
<geneLocation type="plasmid" evidence="1">
    <name>III</name>
</geneLocation>
<evidence type="ECO:0000313" key="2">
    <source>
        <dbReference type="Proteomes" id="UP000255505"/>
    </source>
</evidence>